<accession>A0A195FCL1</accession>
<dbReference type="PANTHER" id="PTHR31511">
    <property type="entry name" value="PROTEIN CBG23764"/>
    <property type="match status" value="1"/>
</dbReference>
<organism evidence="1 2">
    <name type="scientific">Trachymyrmex septentrionalis</name>
    <dbReference type="NCBI Taxonomy" id="34720"/>
    <lineage>
        <taxon>Eukaryota</taxon>
        <taxon>Metazoa</taxon>
        <taxon>Ecdysozoa</taxon>
        <taxon>Arthropoda</taxon>
        <taxon>Hexapoda</taxon>
        <taxon>Insecta</taxon>
        <taxon>Pterygota</taxon>
        <taxon>Neoptera</taxon>
        <taxon>Endopterygota</taxon>
        <taxon>Hymenoptera</taxon>
        <taxon>Apocrita</taxon>
        <taxon>Aculeata</taxon>
        <taxon>Formicoidea</taxon>
        <taxon>Formicidae</taxon>
        <taxon>Myrmicinae</taxon>
        <taxon>Trachymyrmex</taxon>
    </lineage>
</organism>
<sequence>MGAVINVDYIKPRFLEDAREIVLDRVLSSYAYEQHEVFSIGYYVRCSYDDALSSYQFRRDKGCIAWFARQFNDLAHRVKNIISANMPMETLSKEQLEAYHRRYRDALSYCEKSFTSDNMRVRDHCHLTGRYRGPAHSNCNLFDLAHYYTLPGFTWDAMLKHTRVKFELLTDINMIMFIERNIRGSLSQCSGRYAQANNKYMHSYDLSEPSSYLIYCIKMLTTRHSLRITKIQRVLQFAQSPWLRDYIELNTRTMKRDIARFDTSDYLTYNATISKSKIALSLYDDKRYVVPETLPWGH</sequence>
<proteinExistence type="predicted"/>
<name>A0A195FCL1_9HYME</name>
<reference evidence="1 2" key="1">
    <citation type="submission" date="2016-03" db="EMBL/GenBank/DDBJ databases">
        <title>Trachymyrmex septentrionalis WGS genome.</title>
        <authorList>
            <person name="Nygaard S."/>
            <person name="Hu H."/>
            <person name="Boomsma J."/>
            <person name="Zhang G."/>
        </authorList>
    </citation>
    <scope>NUCLEOTIDE SEQUENCE [LARGE SCALE GENOMIC DNA]</scope>
    <source>
        <strain evidence="1">Tsep2-gDNA-1</strain>
        <tissue evidence="1">Whole body</tissue>
    </source>
</reference>
<dbReference type="Proteomes" id="UP000078541">
    <property type="component" value="Unassembled WGS sequence"/>
</dbReference>
<keyword evidence="2" id="KW-1185">Reference proteome</keyword>
<evidence type="ECO:0000313" key="2">
    <source>
        <dbReference type="Proteomes" id="UP000078541"/>
    </source>
</evidence>
<protein>
    <submittedName>
        <fullName evidence="1">Uncharacterized protein</fullName>
    </submittedName>
</protein>
<dbReference type="AlphaFoldDB" id="A0A195FCL1"/>
<gene>
    <name evidence="1" type="ORF">ALC56_07531</name>
</gene>
<dbReference type="InterPro" id="IPR044925">
    <property type="entry name" value="His-Me_finger_sf"/>
</dbReference>
<dbReference type="STRING" id="34720.A0A195FCL1"/>
<evidence type="ECO:0000313" key="1">
    <source>
        <dbReference type="EMBL" id="KYN38131.1"/>
    </source>
</evidence>
<dbReference type="SUPFAM" id="SSF54060">
    <property type="entry name" value="His-Me finger endonucleases"/>
    <property type="match status" value="1"/>
</dbReference>
<dbReference type="EMBL" id="KQ981677">
    <property type="protein sequence ID" value="KYN38131.1"/>
    <property type="molecule type" value="Genomic_DNA"/>
</dbReference>
<dbReference type="PANTHER" id="PTHR31511:SF12">
    <property type="entry name" value="RHO TERMINATION FACTOR N-TERMINAL DOMAIN-CONTAINING PROTEIN"/>
    <property type="match status" value="1"/>
</dbReference>